<proteinExistence type="predicted"/>
<evidence type="ECO:0000313" key="7">
    <source>
        <dbReference type="EMBL" id="WLD58047.1"/>
    </source>
</evidence>
<dbReference type="GO" id="GO:0005524">
    <property type="term" value="F:ATP binding"/>
    <property type="evidence" value="ECO:0007669"/>
    <property type="project" value="UniProtKB-KW"/>
</dbReference>
<name>A0AB38YFT3_9GAMM</name>
<dbReference type="GO" id="GO:1904812">
    <property type="term" value="P:rRNA acetylation involved in maturation of SSU-rRNA"/>
    <property type="evidence" value="ECO:0007669"/>
    <property type="project" value="TreeGrafter"/>
</dbReference>
<keyword evidence="2" id="KW-0547">Nucleotide-binding</keyword>
<dbReference type="EMBL" id="CP101717">
    <property type="protein sequence ID" value="WLD58047.1"/>
    <property type="molecule type" value="Genomic_DNA"/>
</dbReference>
<feature type="domain" description="TcmA/NAT10 helicase" evidence="5">
    <location>
        <begin position="189"/>
        <end position="347"/>
    </location>
</feature>
<dbReference type="InterPro" id="IPR016181">
    <property type="entry name" value="Acyl_CoA_acyltransferase"/>
</dbReference>
<accession>A0AB38YFT3</accession>
<evidence type="ECO:0000256" key="3">
    <source>
        <dbReference type="ARBA" id="ARBA00022840"/>
    </source>
</evidence>
<dbReference type="GO" id="GO:0000049">
    <property type="term" value="F:tRNA binding"/>
    <property type="evidence" value="ECO:0007669"/>
    <property type="project" value="TreeGrafter"/>
</dbReference>
<gene>
    <name evidence="7" type="ORF">NFC81_15235</name>
</gene>
<feature type="domain" description="TmcA/NAT10 N-terminal" evidence="6">
    <location>
        <begin position="46"/>
        <end position="104"/>
    </location>
</feature>
<dbReference type="SUPFAM" id="SSF55729">
    <property type="entry name" value="Acyl-CoA N-acyltransferases (Nat)"/>
    <property type="match status" value="1"/>
</dbReference>
<dbReference type="InterPro" id="IPR027417">
    <property type="entry name" value="P-loop_NTPase"/>
</dbReference>
<dbReference type="Gene3D" id="3.40.50.11040">
    <property type="match status" value="1"/>
</dbReference>
<dbReference type="Pfam" id="PF08351">
    <property type="entry name" value="TmcA_N"/>
    <property type="match status" value="1"/>
</dbReference>
<keyword evidence="3" id="KW-0067">ATP-binding</keyword>
<dbReference type="SUPFAM" id="SSF52540">
    <property type="entry name" value="P-loop containing nucleoside triphosphate hydrolases"/>
    <property type="match status" value="1"/>
</dbReference>
<sequence length="696" mass="77350">MMSAVSAGELPPRHTLLLCGPEAWTEQQCQFLAGRQGLALGLQLPGFTSISARQVHRVLGQSFDAVVLDWRAGWHTNHLSAVSGTLRAGGVLVILLAPESDWAERYAWTDHPDTPSSQLFPFWLDQMRAHGAHWCTPDSSPNSAAVPPEWLPQLPSAARVVDPQALAAQQAVVEAICQLPLSKHHHLLLTAGRGHGKSMALARAALHSALTHEVVLVAPLAVHEALLQSYLDQWITDFTEADARRARINLCTWDTLPPSIPANAVLLVDEAAMLGLPRLRLLAKQARWRVFATTTDGYEGSGQGFRLRFLPWLRRQRGGTVEQSLQYPMRWQANDPVAQQLNAALMLTQQWPTADATTHAPAAHIAPLPVQQLLDDARLRAQWAALLTAAHYQTRPDDVRQALDDPCVQQLALWQGDQLVGLCLTLDEPPLPEPLAEAVWRGERRPAGQQAKQCVLGQLGHQAAGLWHGVRIWRLVVHPDKVRQGWGQRLVERVVSHAQTAGLDYVATSYGLTEELLCFWHNKEWHNKERHKEGHSAPTHWRLVRIGLQEDAASGARSALSVYPLQPAVAEWADMAEQTLARWLPEQREYAVAFSDELLWSLLRVLPLPRLSAAEQARVAHWCASQQPIGAARPALLRVLWQAEQLGDLRDWPTDERNAALYLLWHGVPWVEVQQRCGGASQKALLARLRTLFAGL</sequence>
<dbReference type="InterPro" id="IPR007807">
    <property type="entry name" value="TcmA/NAT10_helicase"/>
</dbReference>
<dbReference type="Pfam" id="PF05127">
    <property type="entry name" value="NAT10_TcmA_helicase"/>
    <property type="match status" value="1"/>
</dbReference>
<dbReference type="CDD" id="cd04301">
    <property type="entry name" value="NAT_SF"/>
    <property type="match status" value="1"/>
</dbReference>
<evidence type="ECO:0000259" key="5">
    <source>
        <dbReference type="Pfam" id="PF05127"/>
    </source>
</evidence>
<dbReference type="RefSeq" id="WP_304995331.1">
    <property type="nucleotide sequence ID" value="NZ_CP101717.1"/>
</dbReference>
<dbReference type="AlphaFoldDB" id="A0AB38YFT3"/>
<protein>
    <submittedName>
        <fullName evidence="7">DUF1726 domain-containing protein</fullName>
    </submittedName>
</protein>
<dbReference type="GO" id="GO:1990883">
    <property type="term" value="F:18S rRNA cytidine N-acetyltransferase activity"/>
    <property type="evidence" value="ECO:0007669"/>
    <property type="project" value="TreeGrafter"/>
</dbReference>
<keyword evidence="4" id="KW-0012">Acyltransferase</keyword>
<evidence type="ECO:0000256" key="4">
    <source>
        <dbReference type="ARBA" id="ARBA00023315"/>
    </source>
</evidence>
<dbReference type="Gene3D" id="3.40.50.300">
    <property type="entry name" value="P-loop containing nucleotide triphosphate hydrolases"/>
    <property type="match status" value="1"/>
</dbReference>
<dbReference type="InterPro" id="IPR032672">
    <property type="entry name" value="TmcA/NAT10/Kre33"/>
</dbReference>
<dbReference type="InterPro" id="IPR013562">
    <property type="entry name" value="TmcA/NAT10_N"/>
</dbReference>
<reference evidence="7" key="1">
    <citation type="submission" date="2022-07" db="EMBL/GenBank/DDBJ databases">
        <title>Complete genome sequence of Salinispirillum sp. LH10-3-1 capable of multiple carbohydrate inversion isolated from a soda lake.</title>
        <authorList>
            <person name="Liu J."/>
            <person name="Zhai Y."/>
            <person name="Zhang H."/>
            <person name="Yang H."/>
            <person name="Qu J."/>
            <person name="Li J."/>
        </authorList>
    </citation>
    <scope>NUCLEOTIDE SEQUENCE</scope>
    <source>
        <strain evidence="7">LH 10-3-1</strain>
    </source>
</reference>
<dbReference type="Gene3D" id="1.20.120.890">
    <property type="entry name" value="tRNA(Met) cytidine acetyltransferase, tail domain"/>
    <property type="match status" value="1"/>
</dbReference>
<evidence type="ECO:0000256" key="2">
    <source>
        <dbReference type="ARBA" id="ARBA00022741"/>
    </source>
</evidence>
<dbReference type="PANTHER" id="PTHR10925">
    <property type="entry name" value="N-ACETYLTRANSFERASE 10"/>
    <property type="match status" value="1"/>
</dbReference>
<dbReference type="PANTHER" id="PTHR10925:SF5">
    <property type="entry name" value="RNA CYTIDINE ACETYLTRANSFERASE"/>
    <property type="match status" value="1"/>
</dbReference>
<evidence type="ECO:0000256" key="1">
    <source>
        <dbReference type="ARBA" id="ARBA00022679"/>
    </source>
</evidence>
<keyword evidence="1" id="KW-0808">Transferase</keyword>
<dbReference type="InterPro" id="IPR038321">
    <property type="entry name" value="TmcA_C_sf"/>
</dbReference>
<organism evidence="7">
    <name type="scientific">Salinispirillum sp. LH 10-3-1</name>
    <dbReference type="NCBI Taxonomy" id="2952525"/>
    <lineage>
        <taxon>Bacteria</taxon>
        <taxon>Pseudomonadati</taxon>
        <taxon>Pseudomonadota</taxon>
        <taxon>Gammaproteobacteria</taxon>
        <taxon>Oceanospirillales</taxon>
        <taxon>Saccharospirillaceae</taxon>
        <taxon>Salinispirillum</taxon>
    </lineage>
</organism>
<evidence type="ECO:0000259" key="6">
    <source>
        <dbReference type="Pfam" id="PF08351"/>
    </source>
</evidence>
<dbReference type="Gene3D" id="3.40.630.30">
    <property type="match status" value="1"/>
</dbReference>